<dbReference type="RefSeq" id="WP_061606453.1">
    <property type="nucleotide sequence ID" value="NZ_JEMA01000276.1"/>
</dbReference>
<dbReference type="InterPro" id="IPR029068">
    <property type="entry name" value="Glyas_Bleomycin-R_OHBP_Dase"/>
</dbReference>
<dbReference type="SUPFAM" id="SSF54593">
    <property type="entry name" value="Glyoxalase/Bleomycin resistance protein/Dihydroxybiphenyl dioxygenase"/>
    <property type="match status" value="1"/>
</dbReference>
<name>A0A150QXD4_SORCE</name>
<dbReference type="PANTHER" id="PTHR36503:SF1">
    <property type="entry name" value="BLR2520 PROTEIN"/>
    <property type="match status" value="1"/>
</dbReference>
<protein>
    <submittedName>
        <fullName evidence="2">Glyoxalase</fullName>
    </submittedName>
</protein>
<dbReference type="CDD" id="cd07251">
    <property type="entry name" value="VOC_like"/>
    <property type="match status" value="1"/>
</dbReference>
<comment type="caution">
    <text evidence="2">The sequence shown here is derived from an EMBL/GenBank/DDBJ whole genome shotgun (WGS) entry which is preliminary data.</text>
</comment>
<evidence type="ECO:0000313" key="3">
    <source>
        <dbReference type="Proteomes" id="UP000075260"/>
    </source>
</evidence>
<dbReference type="InterPro" id="IPR004360">
    <property type="entry name" value="Glyas_Fos-R_dOase_dom"/>
</dbReference>
<dbReference type="OrthoDB" id="9797663at2"/>
<dbReference type="AlphaFoldDB" id="A0A150QXD4"/>
<accession>A0A150QXD4</accession>
<sequence length="138" mass="15041">MKPRITVITIGVNDLEAALRFYRDGLGFPTEGIIGEELEHGAVVFIQMQPGLRLALWPRKSISHDTGVAPGPVSPTEMTLGHNVDSREEVDAVMTKAGAAGATIVKPAHDTFWGGYSGYFQDPDGHLWEVVWNPQWSG</sequence>
<evidence type="ECO:0000259" key="1">
    <source>
        <dbReference type="PROSITE" id="PS51819"/>
    </source>
</evidence>
<dbReference type="PANTHER" id="PTHR36503">
    <property type="entry name" value="BLR2520 PROTEIN"/>
    <property type="match status" value="1"/>
</dbReference>
<dbReference type="Proteomes" id="UP000075260">
    <property type="component" value="Unassembled WGS sequence"/>
</dbReference>
<gene>
    <name evidence="2" type="ORF">BE15_45555</name>
</gene>
<dbReference type="Pfam" id="PF00903">
    <property type="entry name" value="Glyoxalase"/>
    <property type="match status" value="1"/>
</dbReference>
<dbReference type="Gene3D" id="3.10.180.10">
    <property type="entry name" value="2,3-Dihydroxybiphenyl 1,2-Dioxygenase, domain 1"/>
    <property type="match status" value="1"/>
</dbReference>
<feature type="domain" description="VOC" evidence="1">
    <location>
        <begin position="4"/>
        <end position="133"/>
    </location>
</feature>
<organism evidence="2 3">
    <name type="scientific">Sorangium cellulosum</name>
    <name type="common">Polyangium cellulosum</name>
    <dbReference type="NCBI Taxonomy" id="56"/>
    <lineage>
        <taxon>Bacteria</taxon>
        <taxon>Pseudomonadati</taxon>
        <taxon>Myxococcota</taxon>
        <taxon>Polyangia</taxon>
        <taxon>Polyangiales</taxon>
        <taxon>Polyangiaceae</taxon>
        <taxon>Sorangium</taxon>
    </lineage>
</organism>
<dbReference type="InterPro" id="IPR037523">
    <property type="entry name" value="VOC_core"/>
</dbReference>
<proteinExistence type="predicted"/>
<evidence type="ECO:0000313" key="2">
    <source>
        <dbReference type="EMBL" id="KYF72258.1"/>
    </source>
</evidence>
<dbReference type="EMBL" id="JEMA01000276">
    <property type="protein sequence ID" value="KYF72258.1"/>
    <property type="molecule type" value="Genomic_DNA"/>
</dbReference>
<dbReference type="PROSITE" id="PS51819">
    <property type="entry name" value="VOC"/>
    <property type="match status" value="1"/>
</dbReference>
<reference evidence="2 3" key="1">
    <citation type="submission" date="2014-02" db="EMBL/GenBank/DDBJ databases">
        <title>The small core and large imbalanced accessory genome model reveals a collaborative survival strategy of Sorangium cellulosum strains in nature.</title>
        <authorList>
            <person name="Han K."/>
            <person name="Peng R."/>
            <person name="Blom J."/>
            <person name="Li Y.-Z."/>
        </authorList>
    </citation>
    <scope>NUCLEOTIDE SEQUENCE [LARGE SCALE GENOMIC DNA]</scope>
    <source>
        <strain evidence="2 3">So0008-312</strain>
    </source>
</reference>